<feature type="region of interest" description="Disordered" evidence="1">
    <location>
        <begin position="348"/>
        <end position="378"/>
    </location>
</feature>
<dbReference type="InterPro" id="IPR000719">
    <property type="entry name" value="Prot_kinase_dom"/>
</dbReference>
<dbReference type="EMBL" id="CAJNIZ010045526">
    <property type="protein sequence ID" value="CAE7722737.1"/>
    <property type="molecule type" value="Genomic_DNA"/>
</dbReference>
<feature type="compositionally biased region" description="Basic and acidic residues" evidence="1">
    <location>
        <begin position="365"/>
        <end position="378"/>
    </location>
</feature>
<accession>A0A812X860</accession>
<dbReference type="SUPFAM" id="SSF56112">
    <property type="entry name" value="Protein kinase-like (PK-like)"/>
    <property type="match status" value="1"/>
</dbReference>
<dbReference type="InterPro" id="IPR011009">
    <property type="entry name" value="Kinase-like_dom_sf"/>
</dbReference>
<keyword evidence="4" id="KW-1185">Reference proteome</keyword>
<dbReference type="SMART" id="SM00220">
    <property type="entry name" value="S_TKc"/>
    <property type="match status" value="1"/>
</dbReference>
<evidence type="ECO:0000313" key="3">
    <source>
        <dbReference type="EMBL" id="CAE7722737.1"/>
    </source>
</evidence>
<feature type="domain" description="Protein kinase" evidence="2">
    <location>
        <begin position="1"/>
        <end position="224"/>
    </location>
</feature>
<dbReference type="InterPro" id="IPR008266">
    <property type="entry name" value="Tyr_kinase_AS"/>
</dbReference>
<sequence length="378" mass="40997">MKGLVSSQRPSAGQIMLWAWQLLQAVKFLHLQGISHRDISLENVLLSGGDVRLMDFGQAVQARMETGELLRYFVPAGKPYYRPPEAYIPNQGTVAVISPSSSRAGQVALALTPAQDFLFHARLLEAADPGQVCAAEPWGYTAPPVDIFACAVSIAIMFLAGPPWRQARPTDKYFQWVQSNGLAALALSWKKAVPALAAEILSQMLQTDPEQRPAVEACLSHSWFAPLRSAPVALREHPFGLSPMSPGSPRLAGDCYREQEWVCRSLPNPSLSTAPSLHACAVPVSEFDLLGDPYRDIQPWNADLHLSARANDAEIAGLLCDAPPPLPLVREDRTEIAQMEADVGQALQASAARAPIRSSASAEQRLGHDDVSDKDMPA</sequence>
<name>A0A812X860_SYMPI</name>
<reference evidence="3" key="1">
    <citation type="submission" date="2021-02" db="EMBL/GenBank/DDBJ databases">
        <authorList>
            <person name="Dougan E. K."/>
            <person name="Rhodes N."/>
            <person name="Thang M."/>
            <person name="Chan C."/>
        </authorList>
    </citation>
    <scope>NUCLEOTIDE SEQUENCE</scope>
</reference>
<dbReference type="GO" id="GO:0004674">
    <property type="term" value="F:protein serine/threonine kinase activity"/>
    <property type="evidence" value="ECO:0007669"/>
    <property type="project" value="TreeGrafter"/>
</dbReference>
<feature type="compositionally biased region" description="Low complexity" evidence="1">
    <location>
        <begin position="349"/>
        <end position="362"/>
    </location>
</feature>
<dbReference type="Gene3D" id="1.10.510.10">
    <property type="entry name" value="Transferase(Phosphotransferase) domain 1"/>
    <property type="match status" value="1"/>
</dbReference>
<dbReference type="AlphaFoldDB" id="A0A812X860"/>
<dbReference type="GO" id="GO:0044773">
    <property type="term" value="P:mitotic DNA damage checkpoint signaling"/>
    <property type="evidence" value="ECO:0007669"/>
    <property type="project" value="TreeGrafter"/>
</dbReference>
<dbReference type="PROSITE" id="PS00109">
    <property type="entry name" value="PROTEIN_KINASE_TYR"/>
    <property type="match status" value="1"/>
</dbReference>
<dbReference type="PROSITE" id="PS50011">
    <property type="entry name" value="PROTEIN_KINASE_DOM"/>
    <property type="match status" value="1"/>
</dbReference>
<comment type="caution">
    <text evidence="3">The sequence shown here is derived from an EMBL/GenBank/DDBJ whole genome shotgun (WGS) entry which is preliminary data.</text>
</comment>
<dbReference type="GO" id="GO:0005634">
    <property type="term" value="C:nucleus"/>
    <property type="evidence" value="ECO:0007669"/>
    <property type="project" value="TreeGrafter"/>
</dbReference>
<evidence type="ECO:0000313" key="4">
    <source>
        <dbReference type="Proteomes" id="UP000649617"/>
    </source>
</evidence>
<proteinExistence type="predicted"/>
<dbReference type="Pfam" id="PF00069">
    <property type="entry name" value="Pkinase"/>
    <property type="match status" value="2"/>
</dbReference>
<dbReference type="OrthoDB" id="431929at2759"/>
<evidence type="ECO:0000256" key="1">
    <source>
        <dbReference type="SAM" id="MobiDB-lite"/>
    </source>
</evidence>
<evidence type="ECO:0000259" key="2">
    <source>
        <dbReference type="PROSITE" id="PS50011"/>
    </source>
</evidence>
<gene>
    <name evidence="3" type="primary">CAMK2D</name>
    <name evidence="3" type="ORF">SPIL2461_LOCUS20624</name>
</gene>
<protein>
    <submittedName>
        <fullName evidence="3">CAMK2D protein</fullName>
    </submittedName>
</protein>
<dbReference type="Proteomes" id="UP000649617">
    <property type="component" value="Unassembled WGS sequence"/>
</dbReference>
<dbReference type="PANTHER" id="PTHR44167:SF24">
    <property type="entry name" value="SERINE_THREONINE-PROTEIN KINASE CHK2"/>
    <property type="match status" value="1"/>
</dbReference>
<dbReference type="GO" id="GO:0005524">
    <property type="term" value="F:ATP binding"/>
    <property type="evidence" value="ECO:0007669"/>
    <property type="project" value="InterPro"/>
</dbReference>
<organism evidence="3 4">
    <name type="scientific">Symbiodinium pilosum</name>
    <name type="common">Dinoflagellate</name>
    <dbReference type="NCBI Taxonomy" id="2952"/>
    <lineage>
        <taxon>Eukaryota</taxon>
        <taxon>Sar</taxon>
        <taxon>Alveolata</taxon>
        <taxon>Dinophyceae</taxon>
        <taxon>Suessiales</taxon>
        <taxon>Symbiodiniaceae</taxon>
        <taxon>Symbiodinium</taxon>
    </lineage>
</organism>
<dbReference type="PANTHER" id="PTHR44167">
    <property type="entry name" value="OVARIAN-SPECIFIC SERINE/THREONINE-PROTEIN KINASE LOK-RELATED"/>
    <property type="match status" value="1"/>
</dbReference>